<reference evidence="3 4" key="1">
    <citation type="submission" date="2019-02" db="EMBL/GenBank/DDBJ databases">
        <title>Deep-cultivation of Planctomycetes and their phenomic and genomic characterization uncovers novel biology.</title>
        <authorList>
            <person name="Wiegand S."/>
            <person name="Jogler M."/>
            <person name="Boedeker C."/>
            <person name="Pinto D."/>
            <person name="Vollmers J."/>
            <person name="Rivas-Marin E."/>
            <person name="Kohn T."/>
            <person name="Peeters S.H."/>
            <person name="Heuer A."/>
            <person name="Rast P."/>
            <person name="Oberbeckmann S."/>
            <person name="Bunk B."/>
            <person name="Jeske O."/>
            <person name="Meyerdierks A."/>
            <person name="Storesund J.E."/>
            <person name="Kallscheuer N."/>
            <person name="Luecker S."/>
            <person name="Lage O.M."/>
            <person name="Pohl T."/>
            <person name="Merkel B.J."/>
            <person name="Hornburger P."/>
            <person name="Mueller R.-W."/>
            <person name="Bruemmer F."/>
            <person name="Labrenz M."/>
            <person name="Spormann A.M."/>
            <person name="Op den Camp H."/>
            <person name="Overmann J."/>
            <person name="Amann R."/>
            <person name="Jetten M.S.M."/>
            <person name="Mascher T."/>
            <person name="Medema M.H."/>
            <person name="Devos D.P."/>
            <person name="Kaster A.-K."/>
            <person name="Ovreas L."/>
            <person name="Rohde M."/>
            <person name="Galperin M.Y."/>
            <person name="Jogler C."/>
        </authorList>
    </citation>
    <scope>NUCLEOTIDE SEQUENCE [LARGE SCALE GENOMIC DNA]</scope>
    <source>
        <strain evidence="3 4">Pan241w</strain>
    </source>
</reference>
<gene>
    <name evidence="3" type="ORF">Pan241w_25420</name>
</gene>
<feature type="region of interest" description="Disordered" evidence="2">
    <location>
        <begin position="194"/>
        <end position="229"/>
    </location>
</feature>
<dbReference type="Proteomes" id="UP000317171">
    <property type="component" value="Chromosome"/>
</dbReference>
<proteinExistence type="predicted"/>
<evidence type="ECO:0000313" key="4">
    <source>
        <dbReference type="Proteomes" id="UP000317171"/>
    </source>
</evidence>
<evidence type="ECO:0000256" key="1">
    <source>
        <dbReference type="SAM" id="Coils"/>
    </source>
</evidence>
<feature type="region of interest" description="Disordered" evidence="2">
    <location>
        <begin position="25"/>
        <end position="78"/>
    </location>
</feature>
<organism evidence="3 4">
    <name type="scientific">Gimesia alba</name>
    <dbReference type="NCBI Taxonomy" id="2527973"/>
    <lineage>
        <taxon>Bacteria</taxon>
        <taxon>Pseudomonadati</taxon>
        <taxon>Planctomycetota</taxon>
        <taxon>Planctomycetia</taxon>
        <taxon>Planctomycetales</taxon>
        <taxon>Planctomycetaceae</taxon>
        <taxon>Gimesia</taxon>
    </lineage>
</organism>
<sequence>MDLPTCPSCGASVLDEDATECPFCGASMSKSSSGKPASGKNPPSKEAPGQKPQLTKRPKRETVSDDDPFELERQQQAGKAIPLLRKPVKGKMFRVVCPMCDTPGFASPKVVGKEVKCRNPECLAPVFLVPDPEAKDRKPAEPAKPQEKKKSKLPLIAVLVVVIAALGGGYYKLTQVPDGSDLAKPFDLPTISNASRKSFLPDKDKPKVNPLENNPQTDQQTTSKNNVAPVSTAAIQNKALETIIELSRSRENRSKPFSRRLAAEAYAISGDIKASQAQIDYIDSVKPALPFYKLFPLIKIGWIQLNQKSGTELQETLAQTIQLAKQIPEYGGRDSLDLVARLAAFWVAAGQEDQAVDLIKKYQAENSLAQLSASLQIAHETNQYDFESMIDLHHRWDSPQWVATTLILIAHGYPQEALNWAASASDPMERTEAVTQWSLAEIEQSVKKKQKPEITKIQPAEKKLSPIGNALMYARCARKLISLKQTETARIFLTKAISFLSDTSVPSPITLGNIKAVSEMTLPQAAPLEFLAQTYLQIACAESELGQTAEALKFLNNSVQAIRAIAPSVAAVQAKNNDASNFNFREQIKEALNLDSSDRLRRGINNYKKQLRNLKSAAENRETLLVKLLSQAARSQLATQAWKIAAESQKATNDNLKDALLESSLPAVILESINLKNPDLKTQIETALNQSVPSLSKQDALIQQTTSLVMNGKPEQAAHEINQSDLKKAWKGQLSLQLLSTLLNQSKLEQAIQFTTAIKDPVLREDMLNTIGAVSAIQGKIAPVDKLLLESNNYTPTERISGYLGLVSGIQATKKDEIPSTPPSKEQSKNL</sequence>
<accession>A0A517RF12</accession>
<feature type="compositionally biased region" description="Polar residues" evidence="2">
    <location>
        <begin position="211"/>
        <end position="229"/>
    </location>
</feature>
<evidence type="ECO:0000313" key="3">
    <source>
        <dbReference type="EMBL" id="QDT42458.1"/>
    </source>
</evidence>
<feature type="coiled-coil region" evidence="1">
    <location>
        <begin position="597"/>
        <end position="624"/>
    </location>
</feature>
<evidence type="ECO:0000256" key="2">
    <source>
        <dbReference type="SAM" id="MobiDB-lite"/>
    </source>
</evidence>
<feature type="compositionally biased region" description="Low complexity" evidence="2">
    <location>
        <begin position="25"/>
        <end position="44"/>
    </location>
</feature>
<dbReference type="AlphaFoldDB" id="A0A517RF12"/>
<keyword evidence="4" id="KW-1185">Reference proteome</keyword>
<name>A0A517RF12_9PLAN</name>
<protein>
    <submittedName>
        <fullName evidence="3">Uncharacterized protein</fullName>
    </submittedName>
</protein>
<keyword evidence="1" id="KW-0175">Coiled coil</keyword>
<dbReference type="EMBL" id="CP036269">
    <property type="protein sequence ID" value="QDT42458.1"/>
    <property type="molecule type" value="Genomic_DNA"/>
</dbReference>
<dbReference type="KEGG" id="gaz:Pan241w_25420"/>